<dbReference type="EMBL" id="RCHU02000006">
    <property type="protein sequence ID" value="KAL3585179.1"/>
    <property type="molecule type" value="Genomic_DNA"/>
</dbReference>
<name>A0ACC4C3X1_POPAL</name>
<dbReference type="Proteomes" id="UP000309997">
    <property type="component" value="Unassembled WGS sequence"/>
</dbReference>
<evidence type="ECO:0000313" key="1">
    <source>
        <dbReference type="EMBL" id="KAL3585179.1"/>
    </source>
</evidence>
<proteinExistence type="predicted"/>
<accession>A0ACC4C3X1</accession>
<protein>
    <submittedName>
        <fullName evidence="1">Uncharacterized protein</fullName>
    </submittedName>
</protein>
<gene>
    <name evidence="1" type="ORF">D5086_012046</name>
</gene>
<evidence type="ECO:0000313" key="2">
    <source>
        <dbReference type="Proteomes" id="UP000309997"/>
    </source>
</evidence>
<organism evidence="1 2">
    <name type="scientific">Populus alba</name>
    <name type="common">White poplar</name>
    <dbReference type="NCBI Taxonomy" id="43335"/>
    <lineage>
        <taxon>Eukaryota</taxon>
        <taxon>Viridiplantae</taxon>
        <taxon>Streptophyta</taxon>
        <taxon>Embryophyta</taxon>
        <taxon>Tracheophyta</taxon>
        <taxon>Spermatophyta</taxon>
        <taxon>Magnoliopsida</taxon>
        <taxon>eudicotyledons</taxon>
        <taxon>Gunneridae</taxon>
        <taxon>Pentapetalae</taxon>
        <taxon>rosids</taxon>
        <taxon>fabids</taxon>
        <taxon>Malpighiales</taxon>
        <taxon>Salicaceae</taxon>
        <taxon>Saliceae</taxon>
        <taxon>Populus</taxon>
    </lineage>
</organism>
<comment type="caution">
    <text evidence="1">The sequence shown here is derived from an EMBL/GenBank/DDBJ whole genome shotgun (WGS) entry which is preliminary data.</text>
</comment>
<sequence length="331" mass="37664">MSLSVCTLKNRILLETRKEFALLNILLSLNQQTSMSNLPRKGSLGHGLEHGLDKQWRRIEEPIRSQAQEPRQIIQNQEMYWLKAATVSMEDIGGRSTEGTFNTMQKMELESSAIKSIENIEDVVANKRVQRKRGLKMEIDAGQDNFLKMKLGGVHDCKGSQNSGEIDSLARFAVQEHNTKENALLEFVRVVKAKEQVVAGKLYHLTLEANDVGNKKIYEVKVWVKPWMNFKQLQEFKHVEGGTSSDLSVKQDDHGSGWKMVSTNDVEVKNAANHAVKSIQERSNSLYPYELLEILLAKAKVIEDSAKFNLLLKLRRGIKEENIKVEYSIEQ</sequence>
<reference evidence="1 2" key="1">
    <citation type="journal article" date="2024" name="Plant Biotechnol. J.">
        <title>Genome and CRISPR/Cas9 system of a widespread forest tree (Populus alba) in the world.</title>
        <authorList>
            <person name="Liu Y.J."/>
            <person name="Jiang P.F."/>
            <person name="Han X.M."/>
            <person name="Li X.Y."/>
            <person name="Wang H.M."/>
            <person name="Wang Y.J."/>
            <person name="Wang X.X."/>
            <person name="Zeng Q.Y."/>
        </authorList>
    </citation>
    <scope>NUCLEOTIDE SEQUENCE [LARGE SCALE GENOMIC DNA]</scope>
    <source>
        <strain evidence="2">cv. PAL-ZL1</strain>
    </source>
</reference>
<keyword evidence="2" id="KW-1185">Reference proteome</keyword>